<evidence type="ECO:0000256" key="1">
    <source>
        <dbReference type="SAM" id="MobiDB-lite"/>
    </source>
</evidence>
<evidence type="ECO:0000313" key="2">
    <source>
        <dbReference type="EMBL" id="CAG8526714.1"/>
    </source>
</evidence>
<accession>A0A9N9FD37</accession>
<keyword evidence="3" id="KW-1185">Reference proteome</keyword>
<dbReference type="OrthoDB" id="2441147at2759"/>
<protein>
    <submittedName>
        <fullName evidence="2">11780_t:CDS:1</fullName>
    </submittedName>
</protein>
<evidence type="ECO:0000313" key="3">
    <source>
        <dbReference type="Proteomes" id="UP000789396"/>
    </source>
</evidence>
<organism evidence="2 3">
    <name type="scientific">Racocetra fulgida</name>
    <dbReference type="NCBI Taxonomy" id="60492"/>
    <lineage>
        <taxon>Eukaryota</taxon>
        <taxon>Fungi</taxon>
        <taxon>Fungi incertae sedis</taxon>
        <taxon>Mucoromycota</taxon>
        <taxon>Glomeromycotina</taxon>
        <taxon>Glomeromycetes</taxon>
        <taxon>Diversisporales</taxon>
        <taxon>Gigasporaceae</taxon>
        <taxon>Racocetra</taxon>
    </lineage>
</organism>
<dbReference type="EMBL" id="CAJVPZ010003217">
    <property type="protein sequence ID" value="CAG8526714.1"/>
    <property type="molecule type" value="Genomic_DNA"/>
</dbReference>
<dbReference type="Proteomes" id="UP000789396">
    <property type="component" value="Unassembled WGS sequence"/>
</dbReference>
<feature type="non-terminal residue" evidence="2">
    <location>
        <position position="146"/>
    </location>
</feature>
<reference evidence="2" key="1">
    <citation type="submission" date="2021-06" db="EMBL/GenBank/DDBJ databases">
        <authorList>
            <person name="Kallberg Y."/>
            <person name="Tangrot J."/>
            <person name="Rosling A."/>
        </authorList>
    </citation>
    <scope>NUCLEOTIDE SEQUENCE</scope>
    <source>
        <strain evidence="2">IN212</strain>
    </source>
</reference>
<proteinExistence type="predicted"/>
<gene>
    <name evidence="2" type="ORF">RFULGI_LOCUS3603</name>
</gene>
<feature type="compositionally biased region" description="Low complexity" evidence="1">
    <location>
        <begin position="65"/>
        <end position="77"/>
    </location>
</feature>
<feature type="region of interest" description="Disordered" evidence="1">
    <location>
        <begin position="52"/>
        <end position="77"/>
    </location>
</feature>
<name>A0A9N9FD37_9GLOM</name>
<sequence>TLNLVITTRRYNELYEMHINLSREIEMELITNNRYNVLNNDPVKFATTINNPISINSKGQKPKNAKNNNKKNINNTSKINYNETLNVQRDKITNLEANRNVISCENESSNKQMNEIIQDSDNNCENDNLPLSATRYNDEDLTRILL</sequence>
<dbReference type="AlphaFoldDB" id="A0A9N9FD37"/>
<comment type="caution">
    <text evidence="2">The sequence shown here is derived from an EMBL/GenBank/DDBJ whole genome shotgun (WGS) entry which is preliminary data.</text>
</comment>